<proteinExistence type="predicted"/>
<protein>
    <submittedName>
        <fullName evidence="1">Uncharacterized protein</fullName>
    </submittedName>
</protein>
<comment type="caution">
    <text evidence="1">The sequence shown here is derived from an EMBL/GenBank/DDBJ whole genome shotgun (WGS) entry which is preliminary data.</text>
</comment>
<keyword evidence="2" id="KW-1185">Reference proteome</keyword>
<dbReference type="AlphaFoldDB" id="A0A8J2L7S4"/>
<organism evidence="1 2">
    <name type="scientific">Allacma fusca</name>
    <dbReference type="NCBI Taxonomy" id="39272"/>
    <lineage>
        <taxon>Eukaryota</taxon>
        <taxon>Metazoa</taxon>
        <taxon>Ecdysozoa</taxon>
        <taxon>Arthropoda</taxon>
        <taxon>Hexapoda</taxon>
        <taxon>Collembola</taxon>
        <taxon>Symphypleona</taxon>
        <taxon>Sminthuridae</taxon>
        <taxon>Allacma</taxon>
    </lineage>
</organism>
<dbReference type="EMBL" id="CAJVCH010540467">
    <property type="protein sequence ID" value="CAG7826615.1"/>
    <property type="molecule type" value="Genomic_DNA"/>
</dbReference>
<reference evidence="1" key="1">
    <citation type="submission" date="2021-06" db="EMBL/GenBank/DDBJ databases">
        <authorList>
            <person name="Hodson N. C."/>
            <person name="Mongue J. A."/>
            <person name="Jaron S. K."/>
        </authorList>
    </citation>
    <scope>NUCLEOTIDE SEQUENCE</scope>
</reference>
<feature type="non-terminal residue" evidence="1">
    <location>
        <position position="1"/>
    </location>
</feature>
<sequence length="37" mass="4531">NTKESDEKDQFKHVECRLKVFRDVCKHETCDWLNSFD</sequence>
<evidence type="ECO:0000313" key="1">
    <source>
        <dbReference type="EMBL" id="CAG7826615.1"/>
    </source>
</evidence>
<gene>
    <name evidence="1" type="ORF">AFUS01_LOCUS36661</name>
</gene>
<evidence type="ECO:0000313" key="2">
    <source>
        <dbReference type="Proteomes" id="UP000708208"/>
    </source>
</evidence>
<accession>A0A8J2L7S4</accession>
<dbReference type="Proteomes" id="UP000708208">
    <property type="component" value="Unassembled WGS sequence"/>
</dbReference>
<name>A0A8J2L7S4_9HEXA</name>